<evidence type="ECO:0000313" key="1">
    <source>
        <dbReference type="EMBL" id="JAH38412.1"/>
    </source>
</evidence>
<reference evidence="1" key="2">
    <citation type="journal article" date="2015" name="Fish Shellfish Immunol.">
        <title>Early steps in the European eel (Anguilla anguilla)-Vibrio vulnificus interaction in the gills: Role of the RtxA13 toxin.</title>
        <authorList>
            <person name="Callol A."/>
            <person name="Pajuelo D."/>
            <person name="Ebbesson L."/>
            <person name="Teles M."/>
            <person name="MacKenzie S."/>
            <person name="Amaro C."/>
        </authorList>
    </citation>
    <scope>NUCLEOTIDE SEQUENCE</scope>
</reference>
<organism evidence="1">
    <name type="scientific">Anguilla anguilla</name>
    <name type="common">European freshwater eel</name>
    <name type="synonym">Muraena anguilla</name>
    <dbReference type="NCBI Taxonomy" id="7936"/>
    <lineage>
        <taxon>Eukaryota</taxon>
        <taxon>Metazoa</taxon>
        <taxon>Chordata</taxon>
        <taxon>Craniata</taxon>
        <taxon>Vertebrata</taxon>
        <taxon>Euteleostomi</taxon>
        <taxon>Actinopterygii</taxon>
        <taxon>Neopterygii</taxon>
        <taxon>Teleostei</taxon>
        <taxon>Anguilliformes</taxon>
        <taxon>Anguillidae</taxon>
        <taxon>Anguilla</taxon>
    </lineage>
</organism>
<dbReference type="AlphaFoldDB" id="A0A0E9SB22"/>
<reference evidence="1" key="1">
    <citation type="submission" date="2014-11" db="EMBL/GenBank/DDBJ databases">
        <authorList>
            <person name="Amaro Gonzalez C."/>
        </authorList>
    </citation>
    <scope>NUCLEOTIDE SEQUENCE</scope>
</reference>
<proteinExistence type="predicted"/>
<name>A0A0E9SB22_ANGAN</name>
<protein>
    <submittedName>
        <fullName evidence="1">Uncharacterized protein</fullName>
    </submittedName>
</protein>
<dbReference type="EMBL" id="GBXM01070165">
    <property type="protein sequence ID" value="JAH38412.1"/>
    <property type="molecule type" value="Transcribed_RNA"/>
</dbReference>
<sequence length="34" mass="3568">MTANSVPQTTPMTDGSLTCPQARLSMEMTAGILL</sequence>
<accession>A0A0E9SB22</accession>